<dbReference type="Proteomes" id="UP000287651">
    <property type="component" value="Unassembled WGS sequence"/>
</dbReference>
<protein>
    <submittedName>
        <fullName evidence="2">Uncharacterized protein</fullName>
    </submittedName>
</protein>
<evidence type="ECO:0000313" key="2">
    <source>
        <dbReference type="EMBL" id="RRT63481.1"/>
    </source>
</evidence>
<organism evidence="2 3">
    <name type="scientific">Ensete ventricosum</name>
    <name type="common">Abyssinian banana</name>
    <name type="synonym">Musa ensete</name>
    <dbReference type="NCBI Taxonomy" id="4639"/>
    <lineage>
        <taxon>Eukaryota</taxon>
        <taxon>Viridiplantae</taxon>
        <taxon>Streptophyta</taxon>
        <taxon>Embryophyta</taxon>
        <taxon>Tracheophyta</taxon>
        <taxon>Spermatophyta</taxon>
        <taxon>Magnoliopsida</taxon>
        <taxon>Liliopsida</taxon>
        <taxon>Zingiberales</taxon>
        <taxon>Musaceae</taxon>
        <taxon>Ensete</taxon>
    </lineage>
</organism>
<gene>
    <name evidence="2" type="ORF">B296_00021878</name>
</gene>
<evidence type="ECO:0000256" key="1">
    <source>
        <dbReference type="SAM" id="MobiDB-lite"/>
    </source>
</evidence>
<sequence>MVGLCDWLLFVRPTWRRGAMCHSSLNASQRDLRCRGGQVTALPPRPRPTPEIPLEEATQKAPEASGKRLVEAPSGQRKKTKVPGRHKPHCEGERSKSRATKGKKPTAPVEVTSAPRMRPMSVKELCSAHPGVDDKDYHIIRQDDEASTKYALEMHIPRLATDLYLLPSKVLMDRATKTMVLVGLLDILRKEVQKLKARDDPDAVVVAKQQAFEAYVIWAQKAITCSDGSELPSQDSSFLSFLRLWGAAVPHCWVALLGPTTIGASLIGVPAEGPIAGMP</sequence>
<reference evidence="2 3" key="1">
    <citation type="journal article" date="2014" name="Agronomy (Basel)">
        <title>A Draft Genome Sequence for Ensete ventricosum, the Drought-Tolerant Tree Against Hunger.</title>
        <authorList>
            <person name="Harrison J."/>
            <person name="Moore K.A."/>
            <person name="Paszkiewicz K."/>
            <person name="Jones T."/>
            <person name="Grant M."/>
            <person name="Ambacheew D."/>
            <person name="Muzemil S."/>
            <person name="Studholme D.J."/>
        </authorList>
    </citation>
    <scope>NUCLEOTIDE SEQUENCE [LARGE SCALE GENOMIC DNA]</scope>
</reference>
<evidence type="ECO:0000313" key="3">
    <source>
        <dbReference type="Proteomes" id="UP000287651"/>
    </source>
</evidence>
<dbReference type="AlphaFoldDB" id="A0A426ZHQ2"/>
<dbReference type="EMBL" id="AMZH03006582">
    <property type="protein sequence ID" value="RRT63481.1"/>
    <property type="molecule type" value="Genomic_DNA"/>
</dbReference>
<name>A0A426ZHQ2_ENSVE</name>
<comment type="caution">
    <text evidence="2">The sequence shown here is derived from an EMBL/GenBank/DDBJ whole genome shotgun (WGS) entry which is preliminary data.</text>
</comment>
<feature type="region of interest" description="Disordered" evidence="1">
    <location>
        <begin position="37"/>
        <end position="114"/>
    </location>
</feature>
<feature type="compositionally biased region" description="Basic residues" evidence="1">
    <location>
        <begin position="76"/>
        <end position="88"/>
    </location>
</feature>
<accession>A0A426ZHQ2</accession>
<proteinExistence type="predicted"/>